<protein>
    <recommendedName>
        <fullName evidence="2">PDZ domain-containing protein</fullName>
    </recommendedName>
</protein>
<dbReference type="Proteomes" id="UP001230188">
    <property type="component" value="Unassembled WGS sequence"/>
</dbReference>
<organism evidence="3 4">
    <name type="scientific">Chrysophaeum taylorii</name>
    <dbReference type="NCBI Taxonomy" id="2483200"/>
    <lineage>
        <taxon>Eukaryota</taxon>
        <taxon>Sar</taxon>
        <taxon>Stramenopiles</taxon>
        <taxon>Ochrophyta</taxon>
        <taxon>Pelagophyceae</taxon>
        <taxon>Pelagomonadales</taxon>
        <taxon>Pelagomonadaceae</taxon>
        <taxon>Chrysophaeum</taxon>
    </lineage>
</organism>
<reference evidence="3" key="1">
    <citation type="submission" date="2023-01" db="EMBL/GenBank/DDBJ databases">
        <title>Metagenome sequencing of chrysophaentin producing Chrysophaeum taylorii.</title>
        <authorList>
            <person name="Davison J."/>
            <person name="Bewley C."/>
        </authorList>
    </citation>
    <scope>NUCLEOTIDE SEQUENCE</scope>
    <source>
        <strain evidence="3">NIES-1699</strain>
    </source>
</reference>
<dbReference type="SMART" id="SM00228">
    <property type="entry name" value="PDZ"/>
    <property type="match status" value="1"/>
</dbReference>
<dbReference type="SUPFAM" id="SSF50156">
    <property type="entry name" value="PDZ domain-like"/>
    <property type="match status" value="1"/>
</dbReference>
<evidence type="ECO:0000313" key="3">
    <source>
        <dbReference type="EMBL" id="KAJ8599186.1"/>
    </source>
</evidence>
<feature type="region of interest" description="Disordered" evidence="1">
    <location>
        <begin position="1"/>
        <end position="42"/>
    </location>
</feature>
<dbReference type="Pfam" id="PF00595">
    <property type="entry name" value="PDZ"/>
    <property type="match status" value="1"/>
</dbReference>
<dbReference type="AlphaFoldDB" id="A0AAD7U6L5"/>
<evidence type="ECO:0000259" key="2">
    <source>
        <dbReference type="PROSITE" id="PS50106"/>
    </source>
</evidence>
<evidence type="ECO:0000313" key="4">
    <source>
        <dbReference type="Proteomes" id="UP001230188"/>
    </source>
</evidence>
<evidence type="ECO:0000256" key="1">
    <source>
        <dbReference type="SAM" id="MobiDB-lite"/>
    </source>
</evidence>
<accession>A0AAD7U6L5</accession>
<keyword evidence="4" id="KW-1185">Reference proteome</keyword>
<dbReference type="InterPro" id="IPR036034">
    <property type="entry name" value="PDZ_sf"/>
</dbReference>
<dbReference type="InterPro" id="IPR001478">
    <property type="entry name" value="PDZ"/>
</dbReference>
<dbReference type="Gene3D" id="2.30.42.10">
    <property type="match status" value="1"/>
</dbReference>
<proteinExistence type="predicted"/>
<comment type="caution">
    <text evidence="3">The sequence shown here is derived from an EMBL/GenBank/DDBJ whole genome shotgun (WGS) entry which is preliminary data.</text>
</comment>
<dbReference type="EMBL" id="JAQMWT010000581">
    <property type="protein sequence ID" value="KAJ8599186.1"/>
    <property type="molecule type" value="Genomic_DNA"/>
</dbReference>
<gene>
    <name evidence="3" type="ORF">CTAYLR_007524</name>
</gene>
<feature type="domain" description="PDZ" evidence="2">
    <location>
        <begin position="247"/>
        <end position="326"/>
    </location>
</feature>
<name>A0AAD7U6L5_9STRA</name>
<sequence>MVQAAPPPPPSGPPPPPPPSGPPPPPSGPPPPEPSHLPPPPITDLAASLGLVRCESTPMKILELVNTIRKQPLRGDKVLKAYLESYDGKIRVSSDGRRIDWSEGDVACAEAVASVTGLGMNLWGFEADAHLADVAFERLVEYVTDPEADAKRKGGRGTVACRVERKGEWAGGIAESLAANEATAEEIVCHLLVGDGDPDRSDRRNLLSVVYRKVGVAAAKWNGTTLAAITFASAFEPYHARYEVIFGPARFLGLQVEGKKVLAGPASGREAAFIKALAPGGQAEMAGVQIGSRILAANATPITNYNDAMAKIKAASRPLTLLLAAP</sequence>
<dbReference type="PROSITE" id="PS50106">
    <property type="entry name" value="PDZ"/>
    <property type="match status" value="1"/>
</dbReference>